<organism evidence="17 18">
    <name type="scientific">Candidatus Magasanikbacteria bacterium CG11_big_fil_rev_8_21_14_0_20_39_34</name>
    <dbReference type="NCBI Taxonomy" id="1974653"/>
    <lineage>
        <taxon>Bacteria</taxon>
        <taxon>Candidatus Magasanikiibacteriota</taxon>
    </lineage>
</organism>
<keyword evidence="9" id="KW-0961">Cell wall biogenesis/degradation</keyword>
<comment type="similarity">
    <text evidence="10">Belongs to the EPSP synthase family. MurA subfamily.</text>
</comment>
<dbReference type="SUPFAM" id="SSF55205">
    <property type="entry name" value="EPT/RTPC-like"/>
    <property type="match status" value="1"/>
</dbReference>
<evidence type="ECO:0000256" key="13">
    <source>
        <dbReference type="ARBA" id="ARBA00042443"/>
    </source>
</evidence>
<accession>A0A2H0N7D3</accession>
<evidence type="ECO:0000256" key="14">
    <source>
        <dbReference type="ARBA" id="ARBA00042842"/>
    </source>
</evidence>
<dbReference type="GO" id="GO:0071555">
    <property type="term" value="P:cell wall organization"/>
    <property type="evidence" value="ECO:0007669"/>
    <property type="project" value="UniProtKB-KW"/>
</dbReference>
<comment type="pathway">
    <text evidence="2">Cell wall biogenesis; peptidoglycan biosynthesis.</text>
</comment>
<dbReference type="GO" id="GO:0008760">
    <property type="term" value="F:UDP-N-acetylglucosamine 1-carboxyvinyltransferase activity"/>
    <property type="evidence" value="ECO:0007669"/>
    <property type="project" value="UniProtKB-EC"/>
</dbReference>
<evidence type="ECO:0000256" key="5">
    <source>
        <dbReference type="ARBA" id="ARBA00022679"/>
    </source>
</evidence>
<evidence type="ECO:0000256" key="11">
    <source>
        <dbReference type="ARBA" id="ARBA00039108"/>
    </source>
</evidence>
<dbReference type="PANTHER" id="PTHR43783">
    <property type="entry name" value="UDP-N-ACETYLGLUCOSAMINE 1-CARBOXYVINYLTRANSFERASE"/>
    <property type="match status" value="1"/>
</dbReference>
<proteinExistence type="inferred from homology"/>
<evidence type="ECO:0000256" key="12">
    <source>
        <dbReference type="ARBA" id="ARBA00039754"/>
    </source>
</evidence>
<evidence type="ECO:0000256" key="3">
    <source>
        <dbReference type="ARBA" id="ARBA00022490"/>
    </source>
</evidence>
<feature type="domain" description="Enolpyruvate transferase" evidence="16">
    <location>
        <begin position="6"/>
        <end position="421"/>
    </location>
</feature>
<dbReference type="InterPro" id="IPR036968">
    <property type="entry name" value="Enolpyruvate_Tfrase_sf"/>
</dbReference>
<keyword evidence="5 17" id="KW-0808">Transferase</keyword>
<dbReference type="InterPro" id="IPR050068">
    <property type="entry name" value="MurA_subfamily"/>
</dbReference>
<comment type="catalytic activity">
    <reaction evidence="15">
        <text>phosphoenolpyruvate + UDP-N-acetyl-alpha-D-glucosamine = UDP-N-acetyl-3-O-(1-carboxyvinyl)-alpha-D-glucosamine + phosphate</text>
        <dbReference type="Rhea" id="RHEA:18681"/>
        <dbReference type="ChEBI" id="CHEBI:43474"/>
        <dbReference type="ChEBI" id="CHEBI:57705"/>
        <dbReference type="ChEBI" id="CHEBI:58702"/>
        <dbReference type="ChEBI" id="CHEBI:68483"/>
        <dbReference type="EC" id="2.5.1.7"/>
    </reaction>
</comment>
<protein>
    <recommendedName>
        <fullName evidence="12">UDP-N-acetylglucosamine 1-carboxyvinyltransferase</fullName>
        <ecNumber evidence="11">2.5.1.7</ecNumber>
    </recommendedName>
    <alternativeName>
        <fullName evidence="13">Enoylpyruvate transferase</fullName>
    </alternativeName>
    <alternativeName>
        <fullName evidence="14">UDP-N-acetylglucosamine enolpyruvyl transferase</fullName>
    </alternativeName>
</protein>
<dbReference type="Pfam" id="PF00275">
    <property type="entry name" value="EPSP_synthase"/>
    <property type="match status" value="1"/>
</dbReference>
<name>A0A2H0N7D3_9BACT</name>
<keyword evidence="4" id="KW-0132">Cell division</keyword>
<evidence type="ECO:0000256" key="7">
    <source>
        <dbReference type="ARBA" id="ARBA00022984"/>
    </source>
</evidence>
<dbReference type="PANTHER" id="PTHR43783:SF1">
    <property type="entry name" value="UDP-N-ACETYLGLUCOSAMINE 1-CARBOXYVINYLTRANSFERASE"/>
    <property type="match status" value="1"/>
</dbReference>
<evidence type="ECO:0000256" key="1">
    <source>
        <dbReference type="ARBA" id="ARBA00004496"/>
    </source>
</evidence>
<evidence type="ECO:0000313" key="17">
    <source>
        <dbReference type="EMBL" id="PIR04025.1"/>
    </source>
</evidence>
<keyword evidence="3" id="KW-0963">Cytoplasm</keyword>
<evidence type="ECO:0000256" key="9">
    <source>
        <dbReference type="ARBA" id="ARBA00023316"/>
    </source>
</evidence>
<keyword evidence="8" id="KW-0131">Cell cycle</keyword>
<dbReference type="InterPro" id="IPR001986">
    <property type="entry name" value="Enolpyruvate_Tfrase_dom"/>
</dbReference>
<keyword evidence="6" id="KW-0133">Cell shape</keyword>
<dbReference type="GO" id="GO:0009252">
    <property type="term" value="P:peptidoglycan biosynthetic process"/>
    <property type="evidence" value="ECO:0007669"/>
    <property type="project" value="UniProtKB-KW"/>
</dbReference>
<dbReference type="Proteomes" id="UP000229600">
    <property type="component" value="Unassembled WGS sequence"/>
</dbReference>
<keyword evidence="7" id="KW-0573">Peptidoglycan synthesis</keyword>
<dbReference type="GO" id="GO:0008360">
    <property type="term" value="P:regulation of cell shape"/>
    <property type="evidence" value="ECO:0007669"/>
    <property type="project" value="UniProtKB-KW"/>
</dbReference>
<dbReference type="NCBIfam" id="NF006873">
    <property type="entry name" value="PRK09369.1"/>
    <property type="match status" value="1"/>
</dbReference>
<evidence type="ECO:0000256" key="4">
    <source>
        <dbReference type="ARBA" id="ARBA00022618"/>
    </source>
</evidence>
<dbReference type="Gene3D" id="3.65.10.10">
    <property type="entry name" value="Enolpyruvate transferase domain"/>
    <property type="match status" value="2"/>
</dbReference>
<evidence type="ECO:0000313" key="18">
    <source>
        <dbReference type="Proteomes" id="UP000229600"/>
    </source>
</evidence>
<dbReference type="AlphaFoldDB" id="A0A2H0N7D3"/>
<dbReference type="GO" id="GO:0005737">
    <property type="term" value="C:cytoplasm"/>
    <property type="evidence" value="ECO:0007669"/>
    <property type="project" value="UniProtKB-SubCell"/>
</dbReference>
<dbReference type="EMBL" id="PCWN01000007">
    <property type="protein sequence ID" value="PIR04025.1"/>
    <property type="molecule type" value="Genomic_DNA"/>
</dbReference>
<comment type="caution">
    <text evidence="17">The sequence shown here is derived from an EMBL/GenBank/DDBJ whole genome shotgun (WGS) entry which is preliminary data.</text>
</comment>
<evidence type="ECO:0000256" key="6">
    <source>
        <dbReference type="ARBA" id="ARBA00022960"/>
    </source>
</evidence>
<evidence type="ECO:0000256" key="8">
    <source>
        <dbReference type="ARBA" id="ARBA00023306"/>
    </source>
</evidence>
<gene>
    <name evidence="17" type="ORF">COV59_02465</name>
</gene>
<sequence>MSSYIIQGGKPLKGTITVNTAKNSAVALLCAATMVQGVVVLRDMPRIQEVERILELLASIGVKFSWKDKKTLQLNCSGKLHMETIDKRACRNTRASLLLLGALSARVKEFKLYKSGGCKLGKRTVKPHLFALEKFGVEVASKPGYYEVKNKRQRAGTVIMYEAGDTPTENAIMAAVLTPGRTTIKFASANYMVQDLCHFLISAGAKISGIGTTTLQIDGVKKLKKTEYNIMPDPIEAFAFVALGVTTNSEITIKNCPLDFLELELEKIKIMGQKFHLSKERKSKNGNFRIADITLKKSQLVALPDKISCQPFPGLNIDNLPFFIPILTQAKGRTLVHDWVYENRAIYGLELQKLGAEIYLIDPHRLFVEGKSKMMGAELMCPPAIRPAVAVLIAMIAAKGKSLLRNCYPIERGYENIVSRLHDIGVDIEQVN</sequence>
<reference evidence="17 18" key="1">
    <citation type="submission" date="2017-09" db="EMBL/GenBank/DDBJ databases">
        <title>Depth-based differentiation of microbial function through sediment-hosted aquifers and enrichment of novel symbionts in the deep terrestrial subsurface.</title>
        <authorList>
            <person name="Probst A.J."/>
            <person name="Ladd B."/>
            <person name="Jarett J.K."/>
            <person name="Geller-Mcgrath D.E."/>
            <person name="Sieber C.M."/>
            <person name="Emerson J.B."/>
            <person name="Anantharaman K."/>
            <person name="Thomas B.C."/>
            <person name="Malmstrom R."/>
            <person name="Stieglmeier M."/>
            <person name="Klingl A."/>
            <person name="Woyke T."/>
            <person name="Ryan C.M."/>
            <person name="Banfield J.F."/>
        </authorList>
    </citation>
    <scope>NUCLEOTIDE SEQUENCE [LARGE SCALE GENOMIC DNA]</scope>
    <source>
        <strain evidence="17">CG11_big_fil_rev_8_21_14_0_20_39_34</strain>
    </source>
</reference>
<evidence type="ECO:0000259" key="16">
    <source>
        <dbReference type="Pfam" id="PF00275"/>
    </source>
</evidence>
<evidence type="ECO:0000256" key="15">
    <source>
        <dbReference type="ARBA" id="ARBA00047527"/>
    </source>
</evidence>
<evidence type="ECO:0000256" key="10">
    <source>
        <dbReference type="ARBA" id="ARBA00038367"/>
    </source>
</evidence>
<comment type="subcellular location">
    <subcellularLocation>
        <location evidence="1">Cytoplasm</location>
    </subcellularLocation>
</comment>
<dbReference type="InterPro" id="IPR013792">
    <property type="entry name" value="RNA3'P_cycl/enolpyr_Trfase_a/b"/>
</dbReference>
<dbReference type="GO" id="GO:0051301">
    <property type="term" value="P:cell division"/>
    <property type="evidence" value="ECO:0007669"/>
    <property type="project" value="UniProtKB-KW"/>
</dbReference>
<dbReference type="EC" id="2.5.1.7" evidence="11"/>
<evidence type="ECO:0000256" key="2">
    <source>
        <dbReference type="ARBA" id="ARBA00004752"/>
    </source>
</evidence>